<sequence>MKLNHQQHAGLLISLLTALSNAAADPALNTAEPPQSQSADVWQHSQQQAEQLWQQSRSTVSDWWQRAQRKAAPTDMQPPLSDAEHLSHLWNSLLPTLERTLVLQDEQRTRPPQAWLRRDQVDVQADIAALLDEAVAVLSEAPVQQYRARIRELEQAISNARQDIDQYRQQRIGAPLNATLGKTRSEYDALIAKCQATINTNTQELNSIKQQFAQELRQIGLNLTDEQVDFLLTTVVGDNLIDLGIVFDNIKIITEQLEELVRDSGEDLNSTRRYYGLYVVLLRAFTHMHLTVEQVIEADYIPRIDAIAQRARELSQETRALQQTQLTQANVLNANLAAQELTMRATQLYSDYLLQQAEQVRAARLVLERDLATALNTYETVRVSGEFVNLVKTSQQLIDGVLKRQVPALQPFQNLALKREFEKLTVQLRTHHIAAR</sequence>
<feature type="chain" id="PRO_5032792001" evidence="3">
    <location>
        <begin position="24"/>
        <end position="436"/>
    </location>
</feature>
<feature type="region of interest" description="Disordered" evidence="2">
    <location>
        <begin position="27"/>
        <end position="48"/>
    </location>
</feature>
<dbReference type="Proteomes" id="UP000548632">
    <property type="component" value="Unassembled WGS sequence"/>
</dbReference>
<accession>A0A839HCM8</accession>
<protein>
    <submittedName>
        <fullName evidence="4">Uncharacterized protein</fullName>
    </submittedName>
</protein>
<gene>
    <name evidence="4" type="ORF">HUK38_01705</name>
</gene>
<reference evidence="4 5" key="1">
    <citation type="journal article" date="2020" name="Arch. Microbiol.">
        <title>The genome sequence of the giant phototrophic gammaproteobacterium Thiospirillum jenense gives insight into its physiological properties and phylogenetic relationships.</title>
        <authorList>
            <person name="Imhoff J.F."/>
            <person name="Meyer T.E."/>
            <person name="Kyndt J.A."/>
        </authorList>
    </citation>
    <scope>NUCLEOTIDE SEQUENCE [LARGE SCALE GENOMIC DNA]</scope>
    <source>
        <strain evidence="4 5">DSM 216</strain>
    </source>
</reference>
<keyword evidence="3" id="KW-0732">Signal</keyword>
<comment type="caution">
    <text evidence="4">The sequence shown here is derived from an EMBL/GenBank/DDBJ whole genome shotgun (WGS) entry which is preliminary data.</text>
</comment>
<proteinExistence type="predicted"/>
<evidence type="ECO:0000256" key="3">
    <source>
        <dbReference type="SAM" id="SignalP"/>
    </source>
</evidence>
<evidence type="ECO:0000313" key="5">
    <source>
        <dbReference type="Proteomes" id="UP000548632"/>
    </source>
</evidence>
<evidence type="ECO:0000256" key="1">
    <source>
        <dbReference type="SAM" id="Coils"/>
    </source>
</evidence>
<feature type="coiled-coil region" evidence="1">
    <location>
        <begin position="143"/>
        <end position="170"/>
    </location>
</feature>
<name>A0A839HCM8_9GAMM</name>
<evidence type="ECO:0000256" key="2">
    <source>
        <dbReference type="SAM" id="MobiDB-lite"/>
    </source>
</evidence>
<organism evidence="4 5">
    <name type="scientific">Thiospirillum jenense</name>
    <dbReference type="NCBI Taxonomy" id="1653858"/>
    <lineage>
        <taxon>Bacteria</taxon>
        <taxon>Pseudomonadati</taxon>
        <taxon>Pseudomonadota</taxon>
        <taxon>Gammaproteobacteria</taxon>
        <taxon>Chromatiales</taxon>
        <taxon>Chromatiaceae</taxon>
        <taxon>Thiospirillum</taxon>
    </lineage>
</organism>
<dbReference type="AlphaFoldDB" id="A0A839HCM8"/>
<evidence type="ECO:0000313" key="4">
    <source>
        <dbReference type="EMBL" id="MBB1124947.1"/>
    </source>
</evidence>
<dbReference type="RefSeq" id="WP_182582060.1">
    <property type="nucleotide sequence ID" value="NZ_JABVCQ010000003.1"/>
</dbReference>
<feature type="signal peptide" evidence="3">
    <location>
        <begin position="1"/>
        <end position="23"/>
    </location>
</feature>
<dbReference type="EMBL" id="JABVCQ010000003">
    <property type="protein sequence ID" value="MBB1124947.1"/>
    <property type="molecule type" value="Genomic_DNA"/>
</dbReference>
<keyword evidence="1" id="KW-0175">Coiled coil</keyword>
<keyword evidence="5" id="KW-1185">Reference proteome</keyword>